<dbReference type="InterPro" id="IPR036691">
    <property type="entry name" value="Endo/exonu/phosph_ase_sf"/>
</dbReference>
<feature type="domain" description="Endonuclease/exonuclease/phosphatase" evidence="5">
    <location>
        <begin position="1306"/>
        <end position="1448"/>
    </location>
</feature>
<dbReference type="SUPFAM" id="SSF56399">
    <property type="entry name" value="ADP-ribosylation"/>
    <property type="match status" value="1"/>
</dbReference>
<feature type="region of interest" description="Disordered" evidence="4">
    <location>
        <begin position="732"/>
        <end position="759"/>
    </location>
</feature>
<reference evidence="6 7" key="1">
    <citation type="submission" date="2016-02" db="EMBL/GenBank/DDBJ databases">
        <title>Genome analysis of coral dinoflagellate symbionts highlights evolutionary adaptations to a symbiotic lifestyle.</title>
        <authorList>
            <person name="Aranda M."/>
            <person name="Li Y."/>
            <person name="Liew Y.J."/>
            <person name="Baumgarten S."/>
            <person name="Simakov O."/>
            <person name="Wilson M."/>
            <person name="Piel J."/>
            <person name="Ashoor H."/>
            <person name="Bougouffa S."/>
            <person name="Bajic V.B."/>
            <person name="Ryu T."/>
            <person name="Ravasi T."/>
            <person name="Bayer T."/>
            <person name="Micklem G."/>
            <person name="Kim H."/>
            <person name="Bhak J."/>
            <person name="Lajeunesse T.C."/>
            <person name="Voolstra C.R."/>
        </authorList>
    </citation>
    <scope>NUCLEOTIDE SEQUENCE [LARGE SCALE GENOMIC DNA]</scope>
    <source>
        <strain evidence="6 7">CCMP2467</strain>
    </source>
</reference>
<evidence type="ECO:0000313" key="6">
    <source>
        <dbReference type="EMBL" id="OLP75088.1"/>
    </source>
</evidence>
<keyword evidence="3" id="KW-0520">NAD</keyword>
<evidence type="ECO:0000256" key="2">
    <source>
        <dbReference type="ARBA" id="ARBA00022679"/>
    </source>
</evidence>
<dbReference type="PANTHER" id="PTHR12684">
    <property type="entry name" value="PUTATIVE PHOSPHOTRANSFERASE"/>
    <property type="match status" value="1"/>
</dbReference>
<dbReference type="GO" id="GO:0000215">
    <property type="term" value="F:tRNA 2'-phosphotransferase activity"/>
    <property type="evidence" value="ECO:0007669"/>
    <property type="project" value="TreeGrafter"/>
</dbReference>
<accession>A0A1Q9BWK9</accession>
<organism evidence="6 7">
    <name type="scientific">Symbiodinium microadriaticum</name>
    <name type="common">Dinoflagellate</name>
    <name type="synonym">Zooxanthella microadriatica</name>
    <dbReference type="NCBI Taxonomy" id="2951"/>
    <lineage>
        <taxon>Eukaryota</taxon>
        <taxon>Sar</taxon>
        <taxon>Alveolata</taxon>
        <taxon>Dinophyceae</taxon>
        <taxon>Suessiales</taxon>
        <taxon>Symbiodiniaceae</taxon>
        <taxon>Symbiodinium</taxon>
    </lineage>
</organism>
<dbReference type="Pfam" id="PF01885">
    <property type="entry name" value="PTS_2-RNA"/>
    <property type="match status" value="1"/>
</dbReference>
<dbReference type="InterPro" id="IPR002745">
    <property type="entry name" value="Ptrans_KptA/Tpt1"/>
</dbReference>
<keyword evidence="2 6" id="KW-0808">Transferase</keyword>
<feature type="region of interest" description="Disordered" evidence="4">
    <location>
        <begin position="889"/>
        <end position="940"/>
    </location>
</feature>
<protein>
    <submittedName>
        <fullName evidence="6">Putative RNA 2'-phosphotransferase</fullName>
    </submittedName>
</protein>
<comment type="similarity">
    <text evidence="1">Belongs to the KptA/TPT1 family.</text>
</comment>
<proteinExistence type="inferred from homology"/>
<dbReference type="SUPFAM" id="SSF56672">
    <property type="entry name" value="DNA/RNA polymerases"/>
    <property type="match status" value="1"/>
</dbReference>
<dbReference type="EMBL" id="LSRX01002812">
    <property type="protein sequence ID" value="OLP75088.1"/>
    <property type="molecule type" value="Genomic_DNA"/>
</dbReference>
<dbReference type="InterPro" id="IPR005135">
    <property type="entry name" value="Endo/exonuclease/phosphatase"/>
</dbReference>
<evidence type="ECO:0000313" key="7">
    <source>
        <dbReference type="Proteomes" id="UP000186817"/>
    </source>
</evidence>
<dbReference type="InterPro" id="IPR043502">
    <property type="entry name" value="DNA/RNA_pol_sf"/>
</dbReference>
<dbReference type="GO" id="GO:0006388">
    <property type="term" value="P:tRNA splicing, via endonucleolytic cleavage and ligation"/>
    <property type="evidence" value="ECO:0007669"/>
    <property type="project" value="TreeGrafter"/>
</dbReference>
<evidence type="ECO:0000256" key="4">
    <source>
        <dbReference type="SAM" id="MobiDB-lite"/>
    </source>
</evidence>
<dbReference type="OrthoDB" id="419694at2759"/>
<name>A0A1Q9BWK9_SYMMI</name>
<sequence length="1479" mass="163499">MALRGTAFGIRGALSHVPARRCDLDTSVLVPSSLVEIVLVGIPAAPEVFVKKAVETGHPADFKSSLEPLLKKVVEENIVGDDGDELRLAKARLACVAKWSSRARALEKQEAELHASLPKHIKHILKGKRLLLLQEMIEFYGLPDTDLVRHMKEGFSLSGWMPSSGSFPASTKRPEFSVDALKLLSAGFNAATLSKAKVRPERPLEEATWQETLAEEEQGWVWRCEDQVMDGKVVARRFGIFQNGKIRVIDDLSCCGLNATVGLREKFVLHSIDKMAAILAYATSLVKDPDISLCGRTYDLKSAYKQFPICQRDYDLLRFMVAEPGKPEPTLFGFSSLPFGGIGSVSAFLRISLCLWQLGVVGLRVMWSAFFDDYSVVSKESLKKNAAFGIESLFQLLGLTFAKEGKKAPPFSTVFNMLGLSVNLGPFKEGAIEIGHTEKRVSELDTSLEAVVEQGSLSMKEAERLRGRMNFFEGHAFGRGPAQAMRTIDHHARMGATSKKLPPTVVSVLTVLRERLKSAIPLQISSVALSTWYLFTDGSCEAAARTGAVGAVLYDQCGKVVSAFSERVPTRVMHGLLQDSANPIYELELFPVLISFRKWASQLAGSQVVSFVDNDAAKYALVRSPQVQLTSTWISKAWIKAPDQVQITRDASACRATHGAEQPAHHRAKEKAEATRREKVMVEAAEAQAMAKGSPEIVTMIGPATLRSIETTETAVTAMIARNRMKDTDVAEMHTETGKNQKRKGGRPGGSLTQTAGKTEMMIASEKPQSGQRPRHMDGLGPGMDLAKQQARITAPNTDRPVRTEEDDLIRELLDSVIQGLTVVMELFEETPSQLHDVVHWKTNEPDFDRVMRHFYPREIPRGMEPNPRVIGPRRTPPSGRIIVSNHRGAEVRNPRWNGQRTSRGRKIGSLPTDREEPGAEETAPETPAPSHLKKEQDDSLDLEALGVYEDRVERVEAAGEFSLHICNNATAEVDDILAQPIMQEVGARQDTIISCVYYNSKQRFRLLWLHDPSRSGPTLVLGAVQGHSKKVDYDSVHERVDPSRVPDLIHGTHYDFYKKIFKEGLLPGAGNKDWRDQLHLLAASTDLSSRLLPSKSDIVLHIDPALATGCRFYKSANGYYLTGEPIGPRAITAVTIRETKERVESEKDGSPPLPSLVLQALLRNQLGGRRQTANAQSSESSHRRAYMALLHLVGLGCPSAPNFPTSKLPPLLQELSYRWRSRPPVGGAEGRLTGMTKCPATGTADFATFPTRLEAQGGTWYKGKWLTAKQLGHINTACTQRAQTGSQRRGPRGGMKEPARLRLLSLNVGSLSTLLWQELKEFLLTAPHDIICLQETHWSTSSEFTVQGWRAVHSGSKARADGVLTLFHPRHKADTIRHEEIQQGRVLRTQLQTPQGRVEVFNCYQFPHNFTINPTVLRDKRQALLSRLGRAVAGIPLRATLVIAGDFQAEVKPAAPHVGRSTCNTLFILERMLLIQTL</sequence>
<dbReference type="InterPro" id="IPR042081">
    <property type="entry name" value="RNA_2'-PTrans_C"/>
</dbReference>
<comment type="caution">
    <text evidence="6">The sequence shown here is derived from an EMBL/GenBank/DDBJ whole genome shotgun (WGS) entry which is preliminary data.</text>
</comment>
<evidence type="ECO:0000256" key="1">
    <source>
        <dbReference type="ARBA" id="ARBA00009836"/>
    </source>
</evidence>
<evidence type="ECO:0000256" key="3">
    <source>
        <dbReference type="ARBA" id="ARBA00023027"/>
    </source>
</evidence>
<keyword evidence="7" id="KW-1185">Reference proteome</keyword>
<dbReference type="Gene3D" id="3.60.10.10">
    <property type="entry name" value="Endonuclease/exonuclease/phosphatase"/>
    <property type="match status" value="1"/>
</dbReference>
<dbReference type="SUPFAM" id="SSF56219">
    <property type="entry name" value="DNase I-like"/>
    <property type="match status" value="1"/>
</dbReference>
<dbReference type="Proteomes" id="UP000186817">
    <property type="component" value="Unassembled WGS sequence"/>
</dbReference>
<gene>
    <name evidence="6" type="primary">kptA</name>
    <name evidence="6" type="ORF">AK812_SmicGene45178</name>
</gene>
<dbReference type="Gene3D" id="3.20.170.30">
    <property type="match status" value="1"/>
</dbReference>
<dbReference type="PANTHER" id="PTHR12684:SF2">
    <property type="entry name" value="TRNA 2'-PHOSPHOTRANSFERASE 1"/>
    <property type="match status" value="1"/>
</dbReference>
<evidence type="ECO:0000259" key="5">
    <source>
        <dbReference type="Pfam" id="PF03372"/>
    </source>
</evidence>
<dbReference type="Pfam" id="PF03372">
    <property type="entry name" value="Exo_endo_phos"/>
    <property type="match status" value="1"/>
</dbReference>